<proteinExistence type="predicted"/>
<reference evidence="2 3" key="1">
    <citation type="submission" date="2019-05" db="EMBL/GenBank/DDBJ databases">
        <title>Emergence of the Ug99 lineage of the wheat stem rust pathogen through somatic hybridization.</title>
        <authorList>
            <person name="Li F."/>
            <person name="Upadhyaya N.M."/>
            <person name="Sperschneider J."/>
            <person name="Matny O."/>
            <person name="Nguyen-Phuc H."/>
            <person name="Mago R."/>
            <person name="Raley C."/>
            <person name="Miller M.E."/>
            <person name="Silverstein K.A.T."/>
            <person name="Henningsen E."/>
            <person name="Hirsch C.D."/>
            <person name="Visser B."/>
            <person name="Pretorius Z.A."/>
            <person name="Steffenson B.J."/>
            <person name="Schwessinger B."/>
            <person name="Dodds P.N."/>
            <person name="Figueroa M."/>
        </authorList>
    </citation>
    <scope>NUCLEOTIDE SEQUENCE [LARGE SCALE GENOMIC DNA]</scope>
    <source>
        <strain evidence="2 3">Ug99</strain>
    </source>
</reference>
<protein>
    <submittedName>
        <fullName evidence="2">Uncharacterized protein</fullName>
    </submittedName>
</protein>
<feature type="compositionally biased region" description="Basic and acidic residues" evidence="1">
    <location>
        <begin position="7"/>
        <end position="20"/>
    </location>
</feature>
<gene>
    <name evidence="2" type="ORF">PGTUg99_016639</name>
</gene>
<dbReference type="AlphaFoldDB" id="A0A5B0S0Y8"/>
<accession>A0A5B0S0Y8</accession>
<organism evidence="2 3">
    <name type="scientific">Puccinia graminis f. sp. tritici</name>
    <dbReference type="NCBI Taxonomy" id="56615"/>
    <lineage>
        <taxon>Eukaryota</taxon>
        <taxon>Fungi</taxon>
        <taxon>Dikarya</taxon>
        <taxon>Basidiomycota</taxon>
        <taxon>Pucciniomycotina</taxon>
        <taxon>Pucciniomycetes</taxon>
        <taxon>Pucciniales</taxon>
        <taxon>Pucciniaceae</taxon>
        <taxon>Puccinia</taxon>
    </lineage>
</organism>
<feature type="region of interest" description="Disordered" evidence="1">
    <location>
        <begin position="1"/>
        <end position="25"/>
    </location>
</feature>
<evidence type="ECO:0000313" key="2">
    <source>
        <dbReference type="EMBL" id="KAA1130324.1"/>
    </source>
</evidence>
<name>A0A5B0S0Y8_PUCGR</name>
<evidence type="ECO:0000256" key="1">
    <source>
        <dbReference type="SAM" id="MobiDB-lite"/>
    </source>
</evidence>
<sequence length="50" mass="5456">MVFMSLGDRDVSVKPKRENCPPDQSLNDITQCPMNTLVTCCASDSRHTGG</sequence>
<comment type="caution">
    <text evidence="2">The sequence shown here is derived from an EMBL/GenBank/DDBJ whole genome shotgun (WGS) entry which is preliminary data.</text>
</comment>
<evidence type="ECO:0000313" key="3">
    <source>
        <dbReference type="Proteomes" id="UP000325313"/>
    </source>
</evidence>
<dbReference type="Proteomes" id="UP000325313">
    <property type="component" value="Unassembled WGS sequence"/>
</dbReference>
<dbReference type="EMBL" id="VDEP01000110">
    <property type="protein sequence ID" value="KAA1130324.1"/>
    <property type="molecule type" value="Genomic_DNA"/>
</dbReference>